<reference evidence="1 2" key="2">
    <citation type="journal article" date="2014" name="Genome Announc.">
        <title>Complete Genome Sequence of Methanoregula formicica SMSPT, a Mesophilic Hydrogenotrophic Methanogen Isolated from a Methanogenic Upflow Anaerobic Sludge Blanket Reactor.</title>
        <authorList>
            <person name="Yamamoto K."/>
            <person name="Tamaki H."/>
            <person name="Cadillo-Quiroz H."/>
            <person name="Imachi H."/>
            <person name="Kyrpides N."/>
            <person name="Woyke T."/>
            <person name="Goodwin L."/>
            <person name="Zinder S.H."/>
            <person name="Kamagata Y."/>
            <person name="Liu W.T."/>
        </authorList>
    </citation>
    <scope>NUCLEOTIDE SEQUENCE [LARGE SCALE GENOMIC DNA]</scope>
    <source>
        <strain evidence="2">DSM 22288 / NBRC 105244 / SMSP</strain>
    </source>
</reference>
<dbReference type="Proteomes" id="UP000010824">
    <property type="component" value="Chromosome"/>
</dbReference>
<dbReference type="InterPro" id="IPR036390">
    <property type="entry name" value="WH_DNA-bd_sf"/>
</dbReference>
<dbReference type="KEGG" id="mfo:Metfor_0738"/>
<reference evidence="2" key="1">
    <citation type="submission" date="2011-12" db="EMBL/GenBank/DDBJ databases">
        <title>Complete sequence of Methanoregula formicicum SMSP.</title>
        <authorList>
            <person name="Lucas S."/>
            <person name="Han J."/>
            <person name="Lapidus A."/>
            <person name="Cheng J.-F."/>
            <person name="Goodwin L."/>
            <person name="Pitluck S."/>
            <person name="Peters L."/>
            <person name="Ovchinnikova G."/>
            <person name="Teshima H."/>
            <person name="Detter J.C."/>
            <person name="Han C."/>
            <person name="Tapia R."/>
            <person name="Land M."/>
            <person name="Hauser L."/>
            <person name="Kyrpides N."/>
            <person name="Ivanova N."/>
            <person name="Pagani I."/>
            <person name="Imachi H."/>
            <person name="Tamaki H."/>
            <person name="Sekiguchi Y."/>
            <person name="Kamagata Y."/>
            <person name="Cadillo-Quiroz H."/>
            <person name="Zinder S."/>
            <person name="Liu W.-T."/>
            <person name="Woyke T."/>
        </authorList>
    </citation>
    <scope>NUCLEOTIDE SEQUENCE [LARGE SCALE GENOMIC DNA]</scope>
    <source>
        <strain evidence="2">DSM 22288 / NBRC 105244 / SMSP</strain>
    </source>
</reference>
<accession>L0HEQ8</accession>
<dbReference type="HOGENOM" id="CLU_2420022_0_0_2"/>
<dbReference type="SUPFAM" id="SSF46785">
    <property type="entry name" value="Winged helix' DNA-binding domain"/>
    <property type="match status" value="1"/>
</dbReference>
<dbReference type="EMBL" id="CP003167">
    <property type="protein sequence ID" value="AGB01798.1"/>
    <property type="molecule type" value="Genomic_DNA"/>
</dbReference>
<dbReference type="GeneID" id="14310051"/>
<evidence type="ECO:0008006" key="3">
    <source>
        <dbReference type="Google" id="ProtNLM"/>
    </source>
</evidence>
<proteinExistence type="predicted"/>
<organism evidence="1 2">
    <name type="scientific">Methanoregula formicica (strain DSM 22288 / NBRC 105244 / SMSP)</name>
    <dbReference type="NCBI Taxonomy" id="593750"/>
    <lineage>
        <taxon>Archaea</taxon>
        <taxon>Methanobacteriati</taxon>
        <taxon>Methanobacteriota</taxon>
        <taxon>Stenosarchaea group</taxon>
        <taxon>Methanomicrobia</taxon>
        <taxon>Methanomicrobiales</taxon>
        <taxon>Methanoregulaceae</taxon>
        <taxon>Methanoregula</taxon>
    </lineage>
</organism>
<dbReference type="InParanoid" id="L0HEQ8"/>
<sequence precursor="true">MVLITLNNEQERVLSTIFRLSTGNPTVPVTIGAIHHSFTDMDVSVLVRHLSVLLDLGLIENARPGRERLGNTYRITAAGIAYCSHSGKNEL</sequence>
<name>L0HEQ8_METFS</name>
<dbReference type="eggNOG" id="arCOG01680">
    <property type="taxonomic scope" value="Archaea"/>
</dbReference>
<protein>
    <recommendedName>
        <fullName evidence="3">Transcriptional regulator</fullName>
    </recommendedName>
</protein>
<dbReference type="STRING" id="593750.Metfor_0738"/>
<gene>
    <name evidence="1" type="ordered locus">Metfor_0738</name>
</gene>
<evidence type="ECO:0000313" key="1">
    <source>
        <dbReference type="EMBL" id="AGB01798.1"/>
    </source>
</evidence>
<keyword evidence="2" id="KW-1185">Reference proteome</keyword>
<dbReference type="AlphaFoldDB" id="L0HEQ8"/>
<dbReference type="RefSeq" id="WP_015284762.1">
    <property type="nucleotide sequence ID" value="NC_019943.1"/>
</dbReference>
<evidence type="ECO:0000313" key="2">
    <source>
        <dbReference type="Proteomes" id="UP000010824"/>
    </source>
</evidence>